<keyword evidence="2" id="KW-1185">Reference proteome</keyword>
<dbReference type="Proteomes" id="UP000002774">
    <property type="component" value="Chromosome"/>
</dbReference>
<reference evidence="1" key="1">
    <citation type="submission" date="2011-09" db="EMBL/GenBank/DDBJ databases">
        <title>The permanent draft genome of Mucilaginibacter paludis DSM 18603.</title>
        <authorList>
            <consortium name="US DOE Joint Genome Institute (JGI-PGF)"/>
            <person name="Lucas S."/>
            <person name="Han J."/>
            <person name="Lapidus A."/>
            <person name="Bruce D."/>
            <person name="Goodwin L."/>
            <person name="Pitluck S."/>
            <person name="Peters L."/>
            <person name="Kyrpides N."/>
            <person name="Mavromatis K."/>
            <person name="Ivanova N."/>
            <person name="Mikhailova N."/>
            <person name="Held B."/>
            <person name="Detter J.C."/>
            <person name="Tapia R."/>
            <person name="Han C."/>
            <person name="Land M."/>
            <person name="Hauser L."/>
            <person name="Markowitz V."/>
            <person name="Cheng J.-F."/>
            <person name="Hugenholtz P."/>
            <person name="Woyke T."/>
            <person name="Wu D."/>
            <person name="Tindall B."/>
            <person name="Brambilla E."/>
            <person name="Klenk H.-P."/>
            <person name="Eisen J.A."/>
        </authorList>
    </citation>
    <scope>NUCLEOTIDE SEQUENCE [LARGE SCALE GENOMIC DNA]</scope>
    <source>
        <strain evidence="1">DSM 18603</strain>
    </source>
</reference>
<dbReference type="AlphaFoldDB" id="H1Y9P4"/>
<name>H1Y9P4_9SPHI</name>
<proteinExistence type="predicted"/>
<gene>
    <name evidence="1" type="ORF">Mucpa_6493</name>
</gene>
<sequence length="163" mass="18226">MLNFSPSYRPDGRRDLLKAVSMRHIRCADYQCAIFAQIISIHNLEHRHAQSPREGLVTFCLDTKSNQKNQDCPILPPTGQTRPGVQSGFCALFLSAQNSLQVSNVIPVFSGVRPGGILRKTAFAHKKGVSCWYFVKLSSRSTVWWPLQAAFPCHFHPSQTTGL</sequence>
<evidence type="ECO:0000313" key="2">
    <source>
        <dbReference type="Proteomes" id="UP000002774"/>
    </source>
</evidence>
<accession>H1Y9P4</accession>
<evidence type="ECO:0000313" key="1">
    <source>
        <dbReference type="EMBL" id="EHQ30546.1"/>
    </source>
</evidence>
<dbReference type="HOGENOM" id="CLU_1625222_0_0_10"/>
<protein>
    <submittedName>
        <fullName evidence="1">Uncharacterized protein</fullName>
    </submittedName>
</protein>
<organism evidence="1 2">
    <name type="scientific">Mucilaginibacter paludis DSM 18603</name>
    <dbReference type="NCBI Taxonomy" id="714943"/>
    <lineage>
        <taxon>Bacteria</taxon>
        <taxon>Pseudomonadati</taxon>
        <taxon>Bacteroidota</taxon>
        <taxon>Sphingobacteriia</taxon>
        <taxon>Sphingobacteriales</taxon>
        <taxon>Sphingobacteriaceae</taxon>
        <taxon>Mucilaginibacter</taxon>
    </lineage>
</organism>
<dbReference type="EMBL" id="CM001403">
    <property type="protein sequence ID" value="EHQ30546.1"/>
    <property type="molecule type" value="Genomic_DNA"/>
</dbReference>